<name>K6Q2G4_9FIRM</name>
<dbReference type="HOGENOM" id="CLU_461469_0_0_9"/>
<feature type="region of interest" description="Disordered" evidence="1">
    <location>
        <begin position="228"/>
        <end position="251"/>
    </location>
</feature>
<sequence>MTRQRMGRSGDRHGGRGGRHVQRSHPGVKLLRLARDRRGPDSTGDGESVRVTPRWTAEEAAFLQELGIPPSRLEAVGDLLLERVAASAPAAPAGSLERLQERVAARVAMGAESKDGLAKQGAGSRRSFRDRPVAQGALASSRPWLVAAAVLAAAGLLVWTNPAVVQAALEHIARWLPGAGFVREEGAKVRALREPVTVPVAWLGPGPDRLTVESVVALPELTEVRIRMGGDGASGTRSGTNREGEGERDGSDELMHGWALQLPDGTVLTPKVVSWGPDDPLYLWFPPLPTGIAEVTLAHEPDLRLPLVLVDGARAGRAAMDPDAWSSARAGLQLGVPHLVGGRDEVVLHLEVRPAAGSGASRPDGAGAVPDASQGPGEAGDSGQTASWHLVGVEDLRLAGPLGTRLELADVQVPHGWVDAPTFQLVARFRGVLPSWVRSLHLSASRIRVLEPGAGVMRIPLDELAPGSTRRVDRRVRVGRWTVAVKEVARPDGARIVLNLDLGPAQDGRVLERVSVTASVIPEDVAEVSPGAEAGWIPDGVATEHDPHTGQLDRVHLTYPVLLPRDGVLVVRFATPQSVVDGPWSVEIPLR</sequence>
<accession>K6Q2G4</accession>
<organism evidence="2 3">
    <name type="scientific">Thermaerobacter subterraneus DSM 13965</name>
    <dbReference type="NCBI Taxonomy" id="867903"/>
    <lineage>
        <taxon>Bacteria</taxon>
        <taxon>Bacillati</taxon>
        <taxon>Bacillota</taxon>
        <taxon>Clostridia</taxon>
        <taxon>Eubacteriales</taxon>
        <taxon>Clostridiales Family XVII. Incertae Sedis</taxon>
        <taxon>Thermaerobacter</taxon>
    </lineage>
</organism>
<dbReference type="Proteomes" id="UP000005710">
    <property type="component" value="Unassembled WGS sequence"/>
</dbReference>
<dbReference type="eggNOG" id="COG0823">
    <property type="taxonomic scope" value="Bacteria"/>
</dbReference>
<comment type="caution">
    <text evidence="2">The sequence shown here is derived from an EMBL/GenBank/DDBJ whole genome shotgun (WGS) entry which is preliminary data.</text>
</comment>
<keyword evidence="3" id="KW-1185">Reference proteome</keyword>
<evidence type="ECO:0008006" key="4">
    <source>
        <dbReference type="Google" id="ProtNLM"/>
    </source>
</evidence>
<gene>
    <name evidence="2" type="ORF">ThesuDRAFT_01150</name>
</gene>
<protein>
    <recommendedName>
        <fullName evidence="4">DUF4179 domain-containing protein</fullName>
    </recommendedName>
</protein>
<feature type="compositionally biased region" description="Basic and acidic residues" evidence="1">
    <location>
        <begin position="240"/>
        <end position="251"/>
    </location>
</feature>
<reference evidence="2" key="1">
    <citation type="submission" date="2010-10" db="EMBL/GenBank/DDBJ databases">
        <authorList>
            <consortium name="US DOE Joint Genome Institute (JGI-PGF)"/>
            <person name="Lucas S."/>
            <person name="Copeland A."/>
            <person name="Lapidus A."/>
            <person name="Bruce D."/>
            <person name="Goodwin L."/>
            <person name="Pitluck S."/>
            <person name="Kyrpides N."/>
            <person name="Mavromatis K."/>
            <person name="Detter J.C."/>
            <person name="Han C."/>
            <person name="Land M."/>
            <person name="Hauser L."/>
            <person name="Markowitz V."/>
            <person name="Cheng J.-F."/>
            <person name="Hugenholtz P."/>
            <person name="Woyke T."/>
            <person name="Wu D."/>
            <person name="Pukall R."/>
            <person name="Wahrenburg C."/>
            <person name="Brambilla E."/>
            <person name="Klenk H.-P."/>
            <person name="Eisen J.A."/>
        </authorList>
    </citation>
    <scope>NUCLEOTIDE SEQUENCE [LARGE SCALE GENOMIC DNA]</scope>
    <source>
        <strain evidence="2">DSM 13965</strain>
    </source>
</reference>
<feature type="region of interest" description="Disordered" evidence="1">
    <location>
        <begin position="1"/>
        <end position="51"/>
    </location>
</feature>
<dbReference type="STRING" id="867903.ThesuDRAFT_01150"/>
<evidence type="ECO:0000256" key="1">
    <source>
        <dbReference type="SAM" id="MobiDB-lite"/>
    </source>
</evidence>
<evidence type="ECO:0000313" key="2">
    <source>
        <dbReference type="EMBL" id="EKP95398.1"/>
    </source>
</evidence>
<dbReference type="EMBL" id="AENY02000002">
    <property type="protein sequence ID" value="EKP95398.1"/>
    <property type="molecule type" value="Genomic_DNA"/>
</dbReference>
<reference evidence="2" key="2">
    <citation type="submission" date="2012-10" db="EMBL/GenBank/DDBJ databases">
        <title>Improved high-quality draft of Thermaerobacter subterraneus C21, DSM 13965.</title>
        <authorList>
            <consortium name="DOE Joint Genome Institute"/>
            <person name="Eisen J."/>
            <person name="Huntemann M."/>
            <person name="Wei C.-L."/>
            <person name="Han J."/>
            <person name="Detter J.C."/>
            <person name="Han C."/>
            <person name="Tapia R."/>
            <person name="Chen A."/>
            <person name="Kyrpides N."/>
            <person name="Mavromatis K."/>
            <person name="Markowitz V."/>
            <person name="Szeto E."/>
            <person name="Ivanova N."/>
            <person name="Mikhailova N."/>
            <person name="Ovchinnikova G."/>
            <person name="Pagani I."/>
            <person name="Pati A."/>
            <person name="Goodwin L."/>
            <person name="Nordberg H.P."/>
            <person name="Cantor M.N."/>
            <person name="Hua S.X."/>
            <person name="Woyke T."/>
            <person name="Eisen J."/>
            <person name="Klenk H.-P."/>
        </authorList>
    </citation>
    <scope>NUCLEOTIDE SEQUENCE [LARGE SCALE GENOMIC DNA]</scope>
    <source>
        <strain evidence="2">DSM 13965</strain>
    </source>
</reference>
<proteinExistence type="predicted"/>
<evidence type="ECO:0000313" key="3">
    <source>
        <dbReference type="Proteomes" id="UP000005710"/>
    </source>
</evidence>
<feature type="region of interest" description="Disordered" evidence="1">
    <location>
        <begin position="356"/>
        <end position="384"/>
    </location>
</feature>
<dbReference type="AlphaFoldDB" id="K6Q2G4"/>